<evidence type="ECO:0000256" key="1">
    <source>
        <dbReference type="SAM" id="MobiDB-lite"/>
    </source>
</evidence>
<evidence type="ECO:0000313" key="2">
    <source>
        <dbReference type="EMBL" id="REF00970.1"/>
    </source>
</evidence>
<dbReference type="RefSeq" id="WP_116026066.1">
    <property type="nucleotide sequence ID" value="NZ_QTTT01000001.1"/>
</dbReference>
<dbReference type="Proteomes" id="UP000256661">
    <property type="component" value="Unassembled WGS sequence"/>
</dbReference>
<evidence type="ECO:0008006" key="4">
    <source>
        <dbReference type="Google" id="ProtNLM"/>
    </source>
</evidence>
<gene>
    <name evidence="2" type="ORF">DFJ69_6568</name>
</gene>
<reference evidence="2 3" key="1">
    <citation type="submission" date="2018-08" db="EMBL/GenBank/DDBJ databases">
        <title>Sequencing the genomes of 1000 actinobacteria strains.</title>
        <authorList>
            <person name="Klenk H.-P."/>
        </authorList>
    </citation>
    <scope>NUCLEOTIDE SEQUENCE [LARGE SCALE GENOMIC DNA]</scope>
    <source>
        <strain evidence="2 3">DSM 43927</strain>
    </source>
</reference>
<feature type="region of interest" description="Disordered" evidence="1">
    <location>
        <begin position="236"/>
        <end position="264"/>
    </location>
</feature>
<dbReference type="InterPro" id="IPR029787">
    <property type="entry name" value="Nucleotide_cyclase"/>
</dbReference>
<name>A0A3D9SYD9_9ACTN</name>
<dbReference type="Gene3D" id="3.30.70.1230">
    <property type="entry name" value="Nucleotide cyclase"/>
    <property type="match status" value="1"/>
</dbReference>
<comment type="caution">
    <text evidence="2">The sequence shown here is derived from an EMBL/GenBank/DDBJ whole genome shotgun (WGS) entry which is preliminary data.</text>
</comment>
<keyword evidence="3" id="KW-1185">Reference proteome</keyword>
<accession>A0A3D9SYD9</accession>
<dbReference type="EMBL" id="QTTT01000001">
    <property type="protein sequence ID" value="REF00970.1"/>
    <property type="molecule type" value="Genomic_DNA"/>
</dbReference>
<dbReference type="SUPFAM" id="SSF55073">
    <property type="entry name" value="Nucleotide cyclase"/>
    <property type="match status" value="1"/>
</dbReference>
<dbReference type="OrthoDB" id="3482507at2"/>
<proteinExistence type="predicted"/>
<protein>
    <recommendedName>
        <fullName evidence="4">Guanylate cyclase domain-containing protein</fullName>
    </recommendedName>
</protein>
<sequence>MNFFADKGEGLPARSGGRQGAGGHRSQHCVLFAVDVAGFTDPARNDRVQLAVREALYAMVPGAFDDALLGWDDCLHEDRGDGILVIVPARMPSVGVIDPLVGHLARRLRRHNGAAPDGQVVRLRVAVHIGEVHRDAHGLAGTSVNHLFRLLDAPALKRALADSGDDLAVIASDYFYDGVIRHADGSVDPTAFWPADVTVKETRARGWIHLPDSPAGTAELRGDAGTVDVPATEVRHPEGDAARRAHGTVRPPASPPNDGGRGPGFVFYGDVTVHGDAVAGDKIVREGG</sequence>
<dbReference type="AlphaFoldDB" id="A0A3D9SYD9"/>
<organism evidence="2 3">
    <name type="scientific">Thermomonospora umbrina</name>
    <dbReference type="NCBI Taxonomy" id="111806"/>
    <lineage>
        <taxon>Bacteria</taxon>
        <taxon>Bacillati</taxon>
        <taxon>Actinomycetota</taxon>
        <taxon>Actinomycetes</taxon>
        <taxon>Streptosporangiales</taxon>
        <taxon>Thermomonosporaceae</taxon>
        <taxon>Thermomonospora</taxon>
    </lineage>
</organism>
<evidence type="ECO:0000313" key="3">
    <source>
        <dbReference type="Proteomes" id="UP000256661"/>
    </source>
</evidence>
<feature type="region of interest" description="Disordered" evidence="1">
    <location>
        <begin position="1"/>
        <end position="23"/>
    </location>
</feature>